<feature type="transmembrane region" description="Helical" evidence="1">
    <location>
        <begin position="129"/>
        <end position="151"/>
    </location>
</feature>
<keyword evidence="1" id="KW-1133">Transmembrane helix</keyword>
<feature type="transmembrane region" description="Helical" evidence="1">
    <location>
        <begin position="103"/>
        <end position="122"/>
    </location>
</feature>
<dbReference type="AlphaFoldDB" id="A0A2R7Y3L5"/>
<sequence>MDLSSLKRFEEVASTILWISLIIVVNYIASVFEVPTWVTVGRVTYRITAQPMVGDVDLMISTFLTIASLTPLIVKKVKDLTYVALLTVLTVLTYMYVFKLSLILYSITFSTALALTYVRLGFKKVVYGLLYAVVAFQLPSLIYYVSLMLGFKAGF</sequence>
<feature type="transmembrane region" description="Helical" evidence="1">
    <location>
        <begin position="80"/>
        <end position="97"/>
    </location>
</feature>
<keyword evidence="1" id="KW-0812">Transmembrane</keyword>
<dbReference type="Proteomes" id="UP000244093">
    <property type="component" value="Unassembled WGS sequence"/>
</dbReference>
<evidence type="ECO:0000313" key="3">
    <source>
        <dbReference type="Proteomes" id="UP000244093"/>
    </source>
</evidence>
<reference evidence="2 3" key="1">
    <citation type="journal article" date="2018" name="Syst. Appl. Microbiol.">
        <title>A new symbiotic nanoarchaeote (Candidatus Nanoclepta minutus) and its host (Zestosphaera tikiterensis gen. nov., sp. nov.) from a New Zealand hot spring.</title>
        <authorList>
            <person name="St John E."/>
            <person name="Liu Y."/>
            <person name="Podar M."/>
            <person name="Stott M.B."/>
            <person name="Meneghin J."/>
            <person name="Chen Z."/>
            <person name="Lagutin K."/>
            <person name="Mitchell K."/>
            <person name="Reysenbach A.L."/>
        </authorList>
    </citation>
    <scope>NUCLEOTIDE SEQUENCE [LARGE SCALE GENOMIC DNA]</scope>
    <source>
        <strain evidence="2">NZ3</strain>
    </source>
</reference>
<accession>A0A2R7Y3L5</accession>
<protein>
    <submittedName>
        <fullName evidence="2">Uncharacterized protein</fullName>
    </submittedName>
</protein>
<evidence type="ECO:0000256" key="1">
    <source>
        <dbReference type="SAM" id="Phobius"/>
    </source>
</evidence>
<evidence type="ECO:0000313" key="2">
    <source>
        <dbReference type="EMBL" id="PUA31422.1"/>
    </source>
</evidence>
<feature type="non-terminal residue" evidence="2">
    <location>
        <position position="155"/>
    </location>
</feature>
<keyword evidence="1" id="KW-0472">Membrane</keyword>
<feature type="transmembrane region" description="Helical" evidence="1">
    <location>
        <begin position="52"/>
        <end position="73"/>
    </location>
</feature>
<name>A0A2R7Y3L5_9CREN</name>
<dbReference type="EMBL" id="NBVN01000011">
    <property type="protein sequence ID" value="PUA31422.1"/>
    <property type="molecule type" value="Genomic_DNA"/>
</dbReference>
<proteinExistence type="predicted"/>
<gene>
    <name evidence="2" type="ORF">B7O98_09325</name>
</gene>
<comment type="caution">
    <text evidence="2">The sequence shown here is derived from an EMBL/GenBank/DDBJ whole genome shotgun (WGS) entry which is preliminary data.</text>
</comment>
<feature type="transmembrane region" description="Helical" evidence="1">
    <location>
        <begin position="12"/>
        <end position="32"/>
    </location>
</feature>
<organism evidence="2 3">
    <name type="scientific">Zestosphaera tikiterensis</name>
    <dbReference type="NCBI Taxonomy" id="1973259"/>
    <lineage>
        <taxon>Archaea</taxon>
        <taxon>Thermoproteota</taxon>
        <taxon>Thermoprotei</taxon>
        <taxon>Desulfurococcales</taxon>
        <taxon>Desulfurococcaceae</taxon>
        <taxon>Zestosphaera</taxon>
    </lineage>
</organism>